<sequence>MLAKDNTYVGDTTIAGGMLQLGNGGQPEKSWAMSIPAGMQATKVRLSSTCRVIRIFGNDQRFW</sequence>
<dbReference type="NCBIfam" id="TIGR02601">
    <property type="entry name" value="autotrns_rpt"/>
    <property type="match status" value="1"/>
</dbReference>
<proteinExistence type="predicted"/>
<dbReference type="Proteomes" id="UP000558475">
    <property type="component" value="Unassembled WGS sequence"/>
</dbReference>
<dbReference type="AlphaFoldDB" id="A0A7X6FRM3"/>
<dbReference type="EMBL" id="JAAXZB010000002">
    <property type="protein sequence ID" value="NKW10717.1"/>
    <property type="molecule type" value="Genomic_DNA"/>
</dbReference>
<accession>A0A7X6FRM3</accession>
<keyword evidence="1" id="KW-0732">Signal</keyword>
<dbReference type="InterPro" id="IPR013425">
    <property type="entry name" value="Autotrns_rpt"/>
</dbReference>
<evidence type="ECO:0000313" key="2">
    <source>
        <dbReference type="EMBL" id="NKW10717.1"/>
    </source>
</evidence>
<reference evidence="2 3" key="1">
    <citation type="submission" date="2020-04" db="EMBL/GenBank/DDBJ databases">
        <title>Whole genome sequencing of clinical and environmental type strains of Ochrobactrum.</title>
        <authorList>
            <person name="Dharne M."/>
        </authorList>
    </citation>
    <scope>NUCLEOTIDE SEQUENCE [LARGE SCALE GENOMIC DNA]</scope>
    <source>
        <strain evidence="2 3">DSM 13340</strain>
    </source>
</reference>
<organism evidence="2 3">
    <name type="scientific">Brucella tritici</name>
    <dbReference type="NCBI Taxonomy" id="94626"/>
    <lineage>
        <taxon>Bacteria</taxon>
        <taxon>Pseudomonadati</taxon>
        <taxon>Pseudomonadota</taxon>
        <taxon>Alphaproteobacteria</taxon>
        <taxon>Hyphomicrobiales</taxon>
        <taxon>Brucellaceae</taxon>
        <taxon>Brucella/Ochrobactrum group</taxon>
        <taxon>Brucella</taxon>
    </lineage>
</organism>
<gene>
    <name evidence="2" type="ORF">HGG76_20730</name>
</gene>
<protein>
    <submittedName>
        <fullName evidence="2">Uncharacterized protein</fullName>
    </submittedName>
</protein>
<name>A0A7X6FRM3_9HYPH</name>
<comment type="caution">
    <text evidence="2">The sequence shown here is derived from an EMBL/GenBank/DDBJ whole genome shotgun (WGS) entry which is preliminary data.</text>
</comment>
<evidence type="ECO:0000313" key="3">
    <source>
        <dbReference type="Proteomes" id="UP000558475"/>
    </source>
</evidence>
<evidence type="ECO:0000256" key="1">
    <source>
        <dbReference type="ARBA" id="ARBA00022729"/>
    </source>
</evidence>